<evidence type="ECO:0000256" key="5">
    <source>
        <dbReference type="ARBA" id="ARBA00022989"/>
    </source>
</evidence>
<dbReference type="GO" id="GO:0005524">
    <property type="term" value="F:ATP binding"/>
    <property type="evidence" value="ECO:0007669"/>
    <property type="project" value="UniProtKB-UniRule"/>
</dbReference>
<organism evidence="11 12">
    <name type="scientific">Nyssa sinensis</name>
    <dbReference type="NCBI Taxonomy" id="561372"/>
    <lineage>
        <taxon>Eukaryota</taxon>
        <taxon>Viridiplantae</taxon>
        <taxon>Streptophyta</taxon>
        <taxon>Embryophyta</taxon>
        <taxon>Tracheophyta</taxon>
        <taxon>Spermatophyta</taxon>
        <taxon>Magnoliopsida</taxon>
        <taxon>eudicotyledons</taxon>
        <taxon>Gunneridae</taxon>
        <taxon>Pentapetalae</taxon>
        <taxon>asterids</taxon>
        <taxon>Cornales</taxon>
        <taxon>Nyssaceae</taxon>
        <taxon>Nyssa</taxon>
    </lineage>
</organism>
<evidence type="ECO:0000256" key="3">
    <source>
        <dbReference type="ARBA" id="ARBA00022692"/>
    </source>
</evidence>
<feature type="signal peptide" evidence="9">
    <location>
        <begin position="1"/>
        <end position="22"/>
    </location>
</feature>
<dbReference type="SUPFAM" id="SSF56112">
    <property type="entry name" value="Protein kinase-like (PK-like)"/>
    <property type="match status" value="1"/>
</dbReference>
<keyword evidence="12" id="KW-1185">Reference proteome</keyword>
<evidence type="ECO:0000256" key="9">
    <source>
        <dbReference type="SAM" id="SignalP"/>
    </source>
</evidence>
<gene>
    <name evidence="11" type="ORF">F0562_004968</name>
</gene>
<keyword evidence="7" id="KW-0067">ATP-binding</keyword>
<name>A0A5J5AJ95_9ASTE</name>
<dbReference type="InterPro" id="IPR046959">
    <property type="entry name" value="PRK1-6/SRF4-like"/>
</dbReference>
<dbReference type="GO" id="GO:0016020">
    <property type="term" value="C:membrane"/>
    <property type="evidence" value="ECO:0007669"/>
    <property type="project" value="UniProtKB-SubCell"/>
</dbReference>
<reference evidence="11 12" key="1">
    <citation type="submission" date="2019-09" db="EMBL/GenBank/DDBJ databases">
        <title>A chromosome-level genome assembly of the Chinese tupelo Nyssa sinensis.</title>
        <authorList>
            <person name="Yang X."/>
            <person name="Kang M."/>
            <person name="Yang Y."/>
            <person name="Xiong H."/>
            <person name="Wang M."/>
            <person name="Zhang Z."/>
            <person name="Wang Z."/>
            <person name="Wu H."/>
            <person name="Ma T."/>
            <person name="Liu J."/>
            <person name="Xi Z."/>
        </authorList>
    </citation>
    <scope>NUCLEOTIDE SEQUENCE [LARGE SCALE GENOMIC DNA]</scope>
    <source>
        <strain evidence="11">J267</strain>
        <tissue evidence="11">Leaf</tissue>
    </source>
</reference>
<accession>A0A5J5AJ95</accession>
<dbReference type="Pfam" id="PF08263">
    <property type="entry name" value="LRRNT_2"/>
    <property type="match status" value="1"/>
</dbReference>
<dbReference type="GO" id="GO:0004672">
    <property type="term" value="F:protein kinase activity"/>
    <property type="evidence" value="ECO:0007669"/>
    <property type="project" value="InterPro"/>
</dbReference>
<evidence type="ECO:0000259" key="10">
    <source>
        <dbReference type="PROSITE" id="PS50011"/>
    </source>
</evidence>
<keyword evidence="4" id="KW-0677">Repeat</keyword>
<dbReference type="Gene3D" id="1.10.510.10">
    <property type="entry name" value="Transferase(Phosphotransferase) domain 1"/>
    <property type="match status" value="1"/>
</dbReference>
<dbReference type="PANTHER" id="PTHR48007:SF79">
    <property type="entry name" value="(WILD MALAYSIAN BANANA) HYPOTHETICAL PROTEIN"/>
    <property type="match status" value="1"/>
</dbReference>
<dbReference type="InterPro" id="IPR013210">
    <property type="entry name" value="LRR_N_plant-typ"/>
</dbReference>
<evidence type="ECO:0000256" key="6">
    <source>
        <dbReference type="ARBA" id="ARBA00023136"/>
    </source>
</evidence>
<dbReference type="OrthoDB" id="69842at2759"/>
<dbReference type="SUPFAM" id="SSF52058">
    <property type="entry name" value="L domain-like"/>
    <property type="match status" value="1"/>
</dbReference>
<keyword evidence="2" id="KW-0433">Leucine-rich repeat</keyword>
<sequence>MNQIPCWVLLISFFLLLHTTKSGREGEVKAALLNFLEKLSNSNSPPDPIWGWNQSSDPCKDHWKGITCDGRNLSVKKIILEGLNFSGILDASALCNVQSLAVSLSVLSLYDNNISGENLDQIGNCRQLARFNINRNRFSGSLPNSLSSLSNLKTLDISNNNFSGNLPDLTRISGLIDFLVQNNQITGLIPNFDFSNLMHFNVSYNYLSGPIPFEAHRFPVSSFIGNPELCGDPLPNKCPSLPSESQEPEPKKSKGISIGQILMFSGYFLIGVVLLLLISLKICNKDKKKEEKVAAVDDSVRKPSVMTSSEYKEGVMSKSEISAASADQSGLVSSSLIVLTSPEANGLRFEDLLKAPAELLGKGKNSSVYKVICEELGMTVAVKRIRDWAISNNDFKERMLRLDQVRHTNILPPLAFYCSKQEKLLVYEYHQNGSLFRLLHGTQMGQAFGWSIRLGIAASIADALAFMHHELRDDGLAHGNLKLSNILLNKNMEPCISEYGLMVADNLDQPSLAIVNSQQMTEQTGSSFKSDIYGLGVVLLELLTGKLVQNSGLDLARWVLSVVREEWTVEVFDRTLIREGASEERMVNLLQVAVKCVNRSPEARPSINQVALMINTIHEDEERFIVSEA</sequence>
<dbReference type="InterPro" id="IPR017441">
    <property type="entry name" value="Protein_kinase_ATP_BS"/>
</dbReference>
<dbReference type="AlphaFoldDB" id="A0A5J5AJ95"/>
<comment type="subcellular location">
    <subcellularLocation>
        <location evidence="1">Membrane</location>
    </subcellularLocation>
</comment>
<dbReference type="PROSITE" id="PS51450">
    <property type="entry name" value="LRR"/>
    <property type="match status" value="1"/>
</dbReference>
<evidence type="ECO:0000256" key="1">
    <source>
        <dbReference type="ARBA" id="ARBA00004370"/>
    </source>
</evidence>
<proteinExistence type="predicted"/>
<evidence type="ECO:0000256" key="2">
    <source>
        <dbReference type="ARBA" id="ARBA00022614"/>
    </source>
</evidence>
<feature type="domain" description="Protein kinase" evidence="10">
    <location>
        <begin position="354"/>
        <end position="625"/>
    </location>
</feature>
<evidence type="ECO:0000256" key="7">
    <source>
        <dbReference type="PROSITE-ProRule" id="PRU10141"/>
    </source>
</evidence>
<dbReference type="PROSITE" id="PS50011">
    <property type="entry name" value="PROTEIN_KINASE_DOM"/>
    <property type="match status" value="1"/>
</dbReference>
<dbReference type="Gene3D" id="3.80.10.10">
    <property type="entry name" value="Ribonuclease Inhibitor"/>
    <property type="match status" value="2"/>
</dbReference>
<evidence type="ECO:0000256" key="8">
    <source>
        <dbReference type="SAM" id="Phobius"/>
    </source>
</evidence>
<keyword evidence="5 8" id="KW-1133">Transmembrane helix</keyword>
<feature type="transmembrane region" description="Helical" evidence="8">
    <location>
        <begin position="261"/>
        <end position="280"/>
    </location>
</feature>
<dbReference type="InterPro" id="IPR032675">
    <property type="entry name" value="LRR_dom_sf"/>
</dbReference>
<feature type="chain" id="PRO_5023939502" description="Protein kinase domain-containing protein" evidence="9">
    <location>
        <begin position="23"/>
        <end position="629"/>
    </location>
</feature>
<protein>
    <recommendedName>
        <fullName evidence="10">Protein kinase domain-containing protein</fullName>
    </recommendedName>
</protein>
<evidence type="ECO:0000313" key="12">
    <source>
        <dbReference type="Proteomes" id="UP000325577"/>
    </source>
</evidence>
<dbReference type="PANTHER" id="PTHR48007">
    <property type="entry name" value="LEUCINE-RICH REPEAT RECEPTOR-LIKE PROTEIN KINASE PXC1"/>
    <property type="match status" value="1"/>
</dbReference>
<dbReference type="Pfam" id="PF00560">
    <property type="entry name" value="LRR_1"/>
    <property type="match status" value="2"/>
</dbReference>
<feature type="binding site" evidence="7">
    <location>
        <position position="383"/>
    </location>
    <ligand>
        <name>ATP</name>
        <dbReference type="ChEBI" id="CHEBI:30616"/>
    </ligand>
</feature>
<keyword evidence="6 8" id="KW-0472">Membrane</keyword>
<dbReference type="InterPro" id="IPR000719">
    <property type="entry name" value="Prot_kinase_dom"/>
</dbReference>
<dbReference type="PROSITE" id="PS00107">
    <property type="entry name" value="PROTEIN_KINASE_ATP"/>
    <property type="match status" value="1"/>
</dbReference>
<dbReference type="Gene3D" id="3.30.200.20">
    <property type="entry name" value="Phosphorylase Kinase, domain 1"/>
    <property type="match status" value="1"/>
</dbReference>
<evidence type="ECO:0000313" key="11">
    <source>
        <dbReference type="EMBL" id="KAA8530259.1"/>
    </source>
</evidence>
<dbReference type="Proteomes" id="UP000325577">
    <property type="component" value="Linkage Group LG2"/>
</dbReference>
<keyword evidence="3 8" id="KW-0812">Transmembrane</keyword>
<dbReference type="Pfam" id="PF00069">
    <property type="entry name" value="Pkinase"/>
    <property type="match status" value="1"/>
</dbReference>
<keyword evidence="7" id="KW-0547">Nucleotide-binding</keyword>
<dbReference type="InterPro" id="IPR001611">
    <property type="entry name" value="Leu-rich_rpt"/>
</dbReference>
<evidence type="ECO:0000256" key="4">
    <source>
        <dbReference type="ARBA" id="ARBA00022737"/>
    </source>
</evidence>
<dbReference type="EMBL" id="CM018043">
    <property type="protein sequence ID" value="KAA8530259.1"/>
    <property type="molecule type" value="Genomic_DNA"/>
</dbReference>
<dbReference type="InterPro" id="IPR011009">
    <property type="entry name" value="Kinase-like_dom_sf"/>
</dbReference>
<keyword evidence="9" id="KW-0732">Signal</keyword>